<comment type="caution">
    <text evidence="9">The sequence shown here is derived from an EMBL/GenBank/DDBJ whole genome shotgun (WGS) entry which is preliminary data.</text>
</comment>
<feature type="transmembrane region" description="Helical" evidence="7">
    <location>
        <begin position="193"/>
        <end position="212"/>
    </location>
</feature>
<comment type="subcellular location">
    <subcellularLocation>
        <location evidence="1">Cell membrane</location>
        <topology evidence="1">Multi-pass membrane protein</topology>
    </subcellularLocation>
</comment>
<dbReference type="Proteomes" id="UP001529343">
    <property type="component" value="Unassembled WGS sequence"/>
</dbReference>
<feature type="transmembrane region" description="Helical" evidence="7">
    <location>
        <begin position="162"/>
        <end position="181"/>
    </location>
</feature>
<dbReference type="GO" id="GO:0016746">
    <property type="term" value="F:acyltransferase activity"/>
    <property type="evidence" value="ECO:0007669"/>
    <property type="project" value="UniProtKB-KW"/>
</dbReference>
<evidence type="ECO:0000256" key="3">
    <source>
        <dbReference type="ARBA" id="ARBA00022475"/>
    </source>
</evidence>
<dbReference type="RefSeq" id="WP_289585737.1">
    <property type="nucleotide sequence ID" value="NZ_JAUDDW010000003.1"/>
</dbReference>
<dbReference type="Pfam" id="PF01757">
    <property type="entry name" value="Acyl_transf_3"/>
    <property type="match status" value="1"/>
</dbReference>
<organism evidence="9 10">
    <name type="scientific">Limosilactobacillus pontis</name>
    <dbReference type="NCBI Taxonomy" id="35787"/>
    <lineage>
        <taxon>Bacteria</taxon>
        <taxon>Bacillati</taxon>
        <taxon>Bacillota</taxon>
        <taxon>Bacilli</taxon>
        <taxon>Lactobacillales</taxon>
        <taxon>Lactobacillaceae</taxon>
        <taxon>Limosilactobacillus</taxon>
    </lineage>
</organism>
<feature type="transmembrane region" description="Helical" evidence="7">
    <location>
        <begin position="247"/>
        <end position="265"/>
    </location>
</feature>
<evidence type="ECO:0000259" key="8">
    <source>
        <dbReference type="Pfam" id="PF01757"/>
    </source>
</evidence>
<keyword evidence="3" id="KW-1003">Cell membrane</keyword>
<evidence type="ECO:0000256" key="1">
    <source>
        <dbReference type="ARBA" id="ARBA00004651"/>
    </source>
</evidence>
<dbReference type="PANTHER" id="PTHR40074">
    <property type="entry name" value="O-ACETYLTRANSFERASE WECH"/>
    <property type="match status" value="1"/>
</dbReference>
<evidence type="ECO:0000256" key="4">
    <source>
        <dbReference type="ARBA" id="ARBA00022692"/>
    </source>
</evidence>
<evidence type="ECO:0000256" key="2">
    <source>
        <dbReference type="ARBA" id="ARBA00007400"/>
    </source>
</evidence>
<feature type="transmembrane region" description="Helical" evidence="7">
    <location>
        <begin position="12"/>
        <end position="30"/>
    </location>
</feature>
<feature type="transmembrane region" description="Helical" evidence="7">
    <location>
        <begin position="42"/>
        <end position="64"/>
    </location>
</feature>
<feature type="transmembrane region" description="Helical" evidence="7">
    <location>
        <begin position="85"/>
        <end position="107"/>
    </location>
</feature>
<evidence type="ECO:0000313" key="9">
    <source>
        <dbReference type="EMBL" id="MDM8265912.1"/>
    </source>
</evidence>
<proteinExistence type="inferred from homology"/>
<comment type="similarity">
    <text evidence="2">Belongs to the acyltransferase 3 family.</text>
</comment>
<protein>
    <submittedName>
        <fullName evidence="9">Acyltransferase</fullName>
        <ecNumber evidence="9">2.3.1.-</ecNumber>
    </submittedName>
</protein>
<reference evidence="10" key="1">
    <citation type="submission" date="2023-06" db="EMBL/GenBank/DDBJ databases">
        <title>Identification and characterization of horizontal gene transfer across gut microbiota members of farm animals based on homology search.</title>
        <authorList>
            <person name="Zeman M."/>
            <person name="Kubasova T."/>
            <person name="Jahodarova E."/>
            <person name="Nykrynova M."/>
            <person name="Rychlik I."/>
        </authorList>
    </citation>
    <scope>NUCLEOTIDE SEQUENCE [LARGE SCALE GENOMIC DNA]</scope>
    <source>
        <strain evidence="10">161_Gplus</strain>
    </source>
</reference>
<sequence>MTKTQTKKRLFYIDLLNCIAIFGVLIQHTAQIAHVGPANSSITIVGKVIQTIFLPAVGIFFMNSGAMLLDYRKRQSTEHFAKRRFLRVVVPFLLWSVFYYVYGYYYYTFPGIFHHSIFGLRNFAEAFLGNKINSLFWFFFIIIQLYIATPVFSLLSQKYKKILLFIVIVAFVSSDVFSYLGNILHLNLEQSMLTQPLLASSWIQYFILGYLFKEKYFSKTFENGIITFGLITFVMNIANDVTGGHHLFLQDISNFPYTIAVYLLIKRLAEQNDNVRVANIVAKFASTSLGIYILHPILIALFDWLMFGQTSEQWTKYLTVLENPIHIFVFPIIIYILLVPLIYWFKKLPLSKYILP</sequence>
<feature type="transmembrane region" description="Helical" evidence="7">
    <location>
        <begin position="325"/>
        <end position="345"/>
    </location>
</feature>
<feature type="transmembrane region" description="Helical" evidence="7">
    <location>
        <begin position="277"/>
        <end position="305"/>
    </location>
</feature>
<name>A0ABT7UWI8_9LACO</name>
<keyword evidence="5 7" id="KW-1133">Transmembrane helix</keyword>
<keyword evidence="6 7" id="KW-0472">Membrane</keyword>
<dbReference type="InterPro" id="IPR002656">
    <property type="entry name" value="Acyl_transf_3_dom"/>
</dbReference>
<keyword evidence="4 7" id="KW-0812">Transmembrane</keyword>
<dbReference type="PANTHER" id="PTHR40074:SF2">
    <property type="entry name" value="O-ACETYLTRANSFERASE WECH"/>
    <property type="match status" value="1"/>
</dbReference>
<dbReference type="EC" id="2.3.1.-" evidence="9"/>
<keyword evidence="10" id="KW-1185">Reference proteome</keyword>
<feature type="transmembrane region" description="Helical" evidence="7">
    <location>
        <begin position="224"/>
        <end position="241"/>
    </location>
</feature>
<evidence type="ECO:0000256" key="7">
    <source>
        <dbReference type="SAM" id="Phobius"/>
    </source>
</evidence>
<feature type="transmembrane region" description="Helical" evidence="7">
    <location>
        <begin position="135"/>
        <end position="155"/>
    </location>
</feature>
<evidence type="ECO:0000256" key="6">
    <source>
        <dbReference type="ARBA" id="ARBA00023136"/>
    </source>
</evidence>
<accession>A0ABT7UWI8</accession>
<gene>
    <name evidence="9" type="ORF">QUW44_01835</name>
</gene>
<dbReference type="EMBL" id="JAUDDW010000003">
    <property type="protein sequence ID" value="MDM8265912.1"/>
    <property type="molecule type" value="Genomic_DNA"/>
</dbReference>
<evidence type="ECO:0000256" key="5">
    <source>
        <dbReference type="ARBA" id="ARBA00022989"/>
    </source>
</evidence>
<feature type="domain" description="Acyltransferase 3" evidence="8">
    <location>
        <begin position="12"/>
        <end position="342"/>
    </location>
</feature>
<keyword evidence="9" id="KW-0012">Acyltransferase</keyword>
<evidence type="ECO:0000313" key="10">
    <source>
        <dbReference type="Proteomes" id="UP001529343"/>
    </source>
</evidence>
<keyword evidence="9" id="KW-0808">Transferase</keyword>